<organism evidence="1 2">
    <name type="scientific">Citrobacter murliniae</name>
    <dbReference type="NCBI Taxonomy" id="67829"/>
    <lineage>
        <taxon>Bacteria</taxon>
        <taxon>Pseudomonadati</taxon>
        <taxon>Pseudomonadota</taxon>
        <taxon>Gammaproteobacteria</taxon>
        <taxon>Enterobacterales</taxon>
        <taxon>Enterobacteriaceae</taxon>
        <taxon>Citrobacter</taxon>
        <taxon>Citrobacter freundii complex</taxon>
    </lineage>
</organism>
<gene>
    <name evidence="1" type="ORF">DJ535_03650</name>
</gene>
<reference evidence="1 2" key="1">
    <citation type="submission" date="2018-05" db="EMBL/GenBank/DDBJ databases">
        <title>Isolation and genomic analyses of lactose-positive bacteria from faecal samples of preterm neonates.</title>
        <authorList>
            <person name="Chen Y."/>
            <person name="Brook T.C."/>
            <person name="O'Neill I."/>
            <person name="Soe C.Z."/>
            <person name="Hall L.J."/>
            <person name="Hoyles L."/>
        </authorList>
    </citation>
    <scope>NUCLEOTIDE SEQUENCE [LARGE SCALE GENOMIC DNA]</scope>
    <source>
        <strain evidence="1 2">P080C CL</strain>
    </source>
</reference>
<name>A0ABY2PYH1_9ENTR</name>
<accession>A0ABY2PYH1</accession>
<sequence length="78" mass="8634">MFTRKLVITDEWVKLSDIPASVSISFRGIIEICESTSVPDDNTPLLRFENEMAPIAVDSLSWLRVPPGSPGSVIVYIL</sequence>
<dbReference type="EMBL" id="QFVP01000002">
    <property type="protein sequence ID" value="THE41290.1"/>
    <property type="molecule type" value="Genomic_DNA"/>
</dbReference>
<evidence type="ECO:0000313" key="1">
    <source>
        <dbReference type="EMBL" id="THE41290.1"/>
    </source>
</evidence>
<dbReference type="Proteomes" id="UP000306790">
    <property type="component" value="Unassembled WGS sequence"/>
</dbReference>
<protein>
    <submittedName>
        <fullName evidence="1">Uncharacterized protein</fullName>
    </submittedName>
</protein>
<proteinExistence type="predicted"/>
<keyword evidence="2" id="KW-1185">Reference proteome</keyword>
<evidence type="ECO:0000313" key="2">
    <source>
        <dbReference type="Proteomes" id="UP000306790"/>
    </source>
</evidence>
<comment type="caution">
    <text evidence="1">The sequence shown here is derived from an EMBL/GenBank/DDBJ whole genome shotgun (WGS) entry which is preliminary data.</text>
</comment>